<dbReference type="PANTHER" id="PTHR12133">
    <property type="entry name" value="TRNA (ADENINE(58)-N(1))-METHYLTRANSFERASE"/>
    <property type="match status" value="1"/>
</dbReference>
<proteinExistence type="predicted"/>
<dbReference type="InterPro" id="IPR029063">
    <property type="entry name" value="SAM-dependent_MTases_sf"/>
</dbReference>
<dbReference type="GO" id="GO:0030488">
    <property type="term" value="P:tRNA methylation"/>
    <property type="evidence" value="ECO:0007669"/>
    <property type="project" value="InterPro"/>
</dbReference>
<sequence>MPPHIYGGENITRGTFLYTHPKIDLMVRLKEGELVHLLDKKGRRYPILLKAGSSFTFTRGTILHDSIIGLEEGSVVRSPYNEQLLVLRPTLAEYLSRMKKGSQIIYPKDIGAILMLADIFPGANVLEAGTGSGALTIALLRAVGRDGKVISYERRKEFAAIANSNIETFFEQVGIAGKPGTWELKERDIYEGIEESDLDRIILDLKEPWRALMHVEKSLRNGGILICYNPTVLQIFKLSKRLETKYGQSFRTMGIYELSMRGWEIKGRSMRPEHKMIAHTGFIFVARKCSTTT</sequence>
<dbReference type="Gene3D" id="3.40.50.150">
    <property type="entry name" value="Vaccinia Virus protein VP39"/>
    <property type="match status" value="1"/>
</dbReference>
<dbReference type="AlphaFoldDB" id="A0A7G9Z637"/>
<evidence type="ECO:0000313" key="7">
    <source>
        <dbReference type="EMBL" id="QNO55721.1"/>
    </source>
</evidence>
<dbReference type="InterPro" id="IPR049470">
    <property type="entry name" value="TRM61_C"/>
</dbReference>
<keyword evidence="3 5" id="KW-0949">S-adenosyl-L-methionine</keyword>
<protein>
    <submittedName>
        <fullName evidence="7">tRNA (Adenine(57)-N(1)/adenine(58)-N(1))-methyltransferase TrmI</fullName>
        <ecNumber evidence="7">2.1.1.219</ecNumber>
    </submittedName>
</protein>
<dbReference type="GO" id="GO:0160107">
    <property type="term" value="F:tRNA (adenine(58)-N1)-methyltransferase activity"/>
    <property type="evidence" value="ECO:0007669"/>
    <property type="project" value="InterPro"/>
</dbReference>
<dbReference type="Pfam" id="PF14801">
    <property type="entry name" value="TrmI-like_N"/>
    <property type="match status" value="1"/>
</dbReference>
<dbReference type="PANTHER" id="PTHR12133:SF1">
    <property type="entry name" value="TRNA (ADENINE(58)-N(1))-METHYLTRANSFERASE, MITOCHONDRIAL"/>
    <property type="match status" value="1"/>
</dbReference>
<name>A0A7G9Z637_9EURY</name>
<feature type="binding site" evidence="5">
    <location>
        <position position="204"/>
    </location>
    <ligand>
        <name>S-adenosyl-L-methionine</name>
        <dbReference type="ChEBI" id="CHEBI:59789"/>
    </ligand>
</feature>
<evidence type="ECO:0000256" key="4">
    <source>
        <dbReference type="ARBA" id="ARBA00022694"/>
    </source>
</evidence>
<evidence type="ECO:0000259" key="6">
    <source>
        <dbReference type="Pfam" id="PF08704"/>
    </source>
</evidence>
<dbReference type="PIRSF" id="PIRSF017269">
    <property type="entry name" value="GCD14"/>
    <property type="match status" value="1"/>
</dbReference>
<evidence type="ECO:0000256" key="2">
    <source>
        <dbReference type="ARBA" id="ARBA00022679"/>
    </source>
</evidence>
<dbReference type="CDD" id="cd02440">
    <property type="entry name" value="AdoMet_MTases"/>
    <property type="match status" value="1"/>
</dbReference>
<dbReference type="Pfam" id="PF08704">
    <property type="entry name" value="GCD14"/>
    <property type="match status" value="1"/>
</dbReference>
<evidence type="ECO:0000256" key="5">
    <source>
        <dbReference type="PIRSR" id="PIRSR017269-1"/>
    </source>
</evidence>
<organism evidence="7">
    <name type="scientific">Candidatus Methanophaga sp. ANME-1 ERB7</name>
    <dbReference type="NCBI Taxonomy" id="2759913"/>
    <lineage>
        <taxon>Archaea</taxon>
        <taxon>Methanobacteriati</taxon>
        <taxon>Methanobacteriota</taxon>
        <taxon>Stenosarchaea group</taxon>
        <taxon>Methanomicrobia</taxon>
        <taxon>Candidatus Methanophagales</taxon>
        <taxon>Candidatus Methanophagaceae</taxon>
        <taxon>Candidatus Methanophaga</taxon>
    </lineage>
</organism>
<dbReference type="SUPFAM" id="SSF53335">
    <property type="entry name" value="S-adenosyl-L-methionine-dependent methyltransferases"/>
    <property type="match status" value="1"/>
</dbReference>
<gene>
    <name evidence="7" type="primary">trmI</name>
    <name evidence="7" type="ORF">MNGCPPAP_00018</name>
</gene>
<evidence type="ECO:0000256" key="3">
    <source>
        <dbReference type="ARBA" id="ARBA00022691"/>
    </source>
</evidence>
<keyword evidence="4" id="KW-0819">tRNA processing</keyword>
<feature type="binding site" evidence="5">
    <location>
        <position position="188"/>
    </location>
    <ligand>
        <name>S-adenosyl-L-methionine</name>
        <dbReference type="ChEBI" id="CHEBI:59789"/>
    </ligand>
</feature>
<dbReference type="GO" id="GO:0031515">
    <property type="term" value="C:tRNA (m1A) methyltransferase complex"/>
    <property type="evidence" value="ECO:0007669"/>
    <property type="project" value="InterPro"/>
</dbReference>
<dbReference type="InterPro" id="IPR014816">
    <property type="entry name" value="tRNA_MeTrfase_Gcd14"/>
</dbReference>
<dbReference type="GO" id="GO:0043827">
    <property type="term" value="F:tRNA (adenine(57)-N1)/(adenine(58)-N1)-methyltransferase activity"/>
    <property type="evidence" value="ECO:0007669"/>
    <property type="project" value="UniProtKB-EC"/>
</dbReference>
<reference evidence="7" key="1">
    <citation type="submission" date="2020-06" db="EMBL/GenBank/DDBJ databases">
        <title>Unique genomic features of the anaerobic methanotrophic archaea.</title>
        <authorList>
            <person name="Chadwick G.L."/>
            <person name="Skennerton C.T."/>
            <person name="Laso-Perez R."/>
            <person name="Leu A.O."/>
            <person name="Speth D.R."/>
            <person name="Yu H."/>
            <person name="Morgan-Lang C."/>
            <person name="Hatzenpichler R."/>
            <person name="Goudeau D."/>
            <person name="Malmstrom R."/>
            <person name="Brazelton W.J."/>
            <person name="Woyke T."/>
            <person name="Hallam S.J."/>
            <person name="Tyson G.W."/>
            <person name="Wegener G."/>
            <person name="Boetius A."/>
            <person name="Orphan V."/>
        </authorList>
    </citation>
    <scope>NUCLEOTIDE SEQUENCE</scope>
</reference>
<evidence type="ECO:0000256" key="1">
    <source>
        <dbReference type="ARBA" id="ARBA00022603"/>
    </source>
</evidence>
<keyword evidence="2 7" id="KW-0808">Transferase</keyword>
<dbReference type="EMBL" id="MT631626">
    <property type="protein sequence ID" value="QNO55721.1"/>
    <property type="molecule type" value="Genomic_DNA"/>
</dbReference>
<feature type="binding site" evidence="5">
    <location>
        <begin position="132"/>
        <end position="135"/>
    </location>
    <ligand>
        <name>S-adenosyl-L-methionine</name>
        <dbReference type="ChEBI" id="CHEBI:59789"/>
    </ligand>
</feature>
<dbReference type="PROSITE" id="PS51620">
    <property type="entry name" value="SAM_TRM61"/>
    <property type="match status" value="1"/>
</dbReference>
<dbReference type="Gene3D" id="3.10.330.20">
    <property type="match status" value="1"/>
</dbReference>
<accession>A0A7G9Z637</accession>
<feature type="domain" description="tRNA (adenine(58)-N(1))-methyltransferase catalytic subunit TRM61 C-terminal" evidence="6">
    <location>
        <begin position="86"/>
        <end position="272"/>
    </location>
</feature>
<keyword evidence="1 7" id="KW-0489">Methyltransferase</keyword>
<dbReference type="EC" id="2.1.1.219" evidence="7"/>
<feature type="binding site" evidence="5">
    <location>
        <position position="153"/>
    </location>
    <ligand>
        <name>S-adenosyl-L-methionine</name>
        <dbReference type="ChEBI" id="CHEBI:59789"/>
    </ligand>
</feature>